<sequence>IKLAKMGYDIVLLDLTQELLEIAKRRIKKEKVQNKVKQIIQGSIDELSMFENDAFDVVICLGGVLSHIVNKKQREKAISELIRVTKKNSQIFVSVIGRLAVCINSINYLWPEMLEAPDVYKKFTIKGDYLGGYGFAPAHFYSPEELKKEFEGKTKFLEMVGLEGIFSTHPRRYNRVYKLKKYNKILWETHLKTCTHPSIVGISEHFMMICKK</sequence>
<dbReference type="Gene3D" id="3.40.50.150">
    <property type="entry name" value="Vaccinia Virus protein VP39"/>
    <property type="match status" value="1"/>
</dbReference>
<accession>X1M1Z7</accession>
<comment type="caution">
    <text evidence="2">The sequence shown here is derived from an EMBL/GenBank/DDBJ whole genome shotgun (WGS) entry which is preliminary data.</text>
</comment>
<dbReference type="SUPFAM" id="SSF53335">
    <property type="entry name" value="S-adenosyl-L-methionine-dependent methyltransferases"/>
    <property type="match status" value="1"/>
</dbReference>
<dbReference type="InterPro" id="IPR041698">
    <property type="entry name" value="Methyltransf_25"/>
</dbReference>
<evidence type="ECO:0000259" key="1">
    <source>
        <dbReference type="Pfam" id="PF13649"/>
    </source>
</evidence>
<name>X1M1Z7_9ZZZZ</name>
<feature type="non-terminal residue" evidence="2">
    <location>
        <position position="1"/>
    </location>
</feature>
<gene>
    <name evidence="2" type="ORF">S06H3_25989</name>
</gene>
<proteinExistence type="predicted"/>
<feature type="domain" description="Methyltransferase" evidence="1">
    <location>
        <begin position="2"/>
        <end position="87"/>
    </location>
</feature>
<dbReference type="Pfam" id="PF13649">
    <property type="entry name" value="Methyltransf_25"/>
    <property type="match status" value="1"/>
</dbReference>
<dbReference type="CDD" id="cd02440">
    <property type="entry name" value="AdoMet_MTases"/>
    <property type="match status" value="1"/>
</dbReference>
<dbReference type="InterPro" id="IPR029063">
    <property type="entry name" value="SAM-dependent_MTases_sf"/>
</dbReference>
<protein>
    <recommendedName>
        <fullName evidence="1">Methyltransferase domain-containing protein</fullName>
    </recommendedName>
</protein>
<reference evidence="2" key="1">
    <citation type="journal article" date="2014" name="Front. Microbiol.">
        <title>High frequency of phylogenetically diverse reductive dehalogenase-homologous genes in deep subseafloor sedimentary metagenomes.</title>
        <authorList>
            <person name="Kawai M."/>
            <person name="Futagami T."/>
            <person name="Toyoda A."/>
            <person name="Takaki Y."/>
            <person name="Nishi S."/>
            <person name="Hori S."/>
            <person name="Arai W."/>
            <person name="Tsubouchi T."/>
            <person name="Morono Y."/>
            <person name="Uchiyama I."/>
            <person name="Ito T."/>
            <person name="Fujiyama A."/>
            <person name="Inagaki F."/>
            <person name="Takami H."/>
        </authorList>
    </citation>
    <scope>NUCLEOTIDE SEQUENCE</scope>
    <source>
        <strain evidence="2">Expedition CK06-06</strain>
    </source>
</reference>
<dbReference type="AlphaFoldDB" id="X1M1Z7"/>
<dbReference type="EMBL" id="BARV01014993">
    <property type="protein sequence ID" value="GAI25607.1"/>
    <property type="molecule type" value="Genomic_DNA"/>
</dbReference>
<organism evidence="2">
    <name type="scientific">marine sediment metagenome</name>
    <dbReference type="NCBI Taxonomy" id="412755"/>
    <lineage>
        <taxon>unclassified sequences</taxon>
        <taxon>metagenomes</taxon>
        <taxon>ecological metagenomes</taxon>
    </lineage>
</organism>
<evidence type="ECO:0000313" key="2">
    <source>
        <dbReference type="EMBL" id="GAI25607.1"/>
    </source>
</evidence>